<protein>
    <submittedName>
        <fullName evidence="3">Uncharacterized protein</fullName>
    </submittedName>
</protein>
<accession>A0A915EPJ7</accession>
<feature type="compositionally biased region" description="Low complexity" evidence="1">
    <location>
        <begin position="153"/>
        <end position="163"/>
    </location>
</feature>
<feature type="region of interest" description="Disordered" evidence="1">
    <location>
        <begin position="137"/>
        <end position="164"/>
    </location>
</feature>
<dbReference type="Proteomes" id="UP000887574">
    <property type="component" value="Unplaced"/>
</dbReference>
<feature type="compositionally biased region" description="Acidic residues" evidence="1">
    <location>
        <begin position="11"/>
        <end position="23"/>
    </location>
</feature>
<evidence type="ECO:0000313" key="2">
    <source>
        <dbReference type="Proteomes" id="UP000887574"/>
    </source>
</evidence>
<evidence type="ECO:0000256" key="1">
    <source>
        <dbReference type="SAM" id="MobiDB-lite"/>
    </source>
</evidence>
<sequence length="202" mass="22449">MNILRLQLQESTDESFDDSDEEGSQSFDAHTPDNLRLTKSSSGYCISCTPSPFVKKLSVVSSSPNIKQMAGHGINCVGSRFKIVPVESRYKRGRWQAWDYYLDENGHYSHTNTHAPVVEDGQFRSAAVHLTGDSFVAPSRNSNPTHKPVQCLSPTPSTKTTKSAQNSCSSTYTLAFDFIVCSNNQLKCHNSARQPIFVRCCF</sequence>
<proteinExistence type="predicted"/>
<feature type="region of interest" description="Disordered" evidence="1">
    <location>
        <begin position="10"/>
        <end position="34"/>
    </location>
</feature>
<reference evidence="3" key="1">
    <citation type="submission" date="2022-11" db="UniProtKB">
        <authorList>
            <consortium name="WormBaseParasite"/>
        </authorList>
    </citation>
    <scope>IDENTIFICATION</scope>
</reference>
<dbReference type="AlphaFoldDB" id="A0A915EPJ7"/>
<keyword evidence="2" id="KW-1185">Reference proteome</keyword>
<evidence type="ECO:0000313" key="3">
    <source>
        <dbReference type="WBParaSite" id="jg8443"/>
    </source>
</evidence>
<dbReference type="WBParaSite" id="jg8443">
    <property type="protein sequence ID" value="jg8443"/>
    <property type="gene ID" value="jg8443"/>
</dbReference>
<name>A0A915EPJ7_9BILA</name>
<organism evidence="2 3">
    <name type="scientific">Ditylenchus dipsaci</name>
    <dbReference type="NCBI Taxonomy" id="166011"/>
    <lineage>
        <taxon>Eukaryota</taxon>
        <taxon>Metazoa</taxon>
        <taxon>Ecdysozoa</taxon>
        <taxon>Nematoda</taxon>
        <taxon>Chromadorea</taxon>
        <taxon>Rhabditida</taxon>
        <taxon>Tylenchina</taxon>
        <taxon>Tylenchomorpha</taxon>
        <taxon>Sphaerularioidea</taxon>
        <taxon>Anguinidae</taxon>
        <taxon>Anguininae</taxon>
        <taxon>Ditylenchus</taxon>
    </lineage>
</organism>